<dbReference type="GO" id="GO:0000166">
    <property type="term" value="F:nucleotide binding"/>
    <property type="evidence" value="ECO:0007669"/>
    <property type="project" value="UniProtKB-KW"/>
</dbReference>
<evidence type="ECO:0000259" key="9">
    <source>
        <dbReference type="Pfam" id="PF08652"/>
    </source>
</evidence>
<dbReference type="PANTHER" id="PTHR12395">
    <property type="entry name" value="DOM-3 RELATED"/>
    <property type="match status" value="1"/>
</dbReference>
<dbReference type="GO" id="GO:0110155">
    <property type="term" value="P:NAD-cap decapping"/>
    <property type="evidence" value="ECO:0007669"/>
    <property type="project" value="TreeGrafter"/>
</dbReference>
<name>G8Y7H7_PICSO</name>
<dbReference type="FunCoup" id="G8Y7H7">
    <property type="interactions" value="1059"/>
</dbReference>
<dbReference type="GO" id="GO:0003723">
    <property type="term" value="F:RNA binding"/>
    <property type="evidence" value="ECO:0007669"/>
    <property type="project" value="UniProtKB-KW"/>
</dbReference>
<dbReference type="AlphaFoldDB" id="G8Y7H7"/>
<dbReference type="InterPro" id="IPR013961">
    <property type="entry name" value="RAI1"/>
</dbReference>
<dbReference type="EMBL" id="FO082048">
    <property type="protein sequence ID" value="CCE84557.1"/>
    <property type="molecule type" value="Genomic_DNA"/>
</dbReference>
<feature type="domain" description="RAI1-like" evidence="9">
    <location>
        <begin position="17"/>
        <end position="375"/>
    </location>
</feature>
<dbReference type="GO" id="GO:0000956">
    <property type="term" value="P:nuclear-transcribed mRNA catabolic process"/>
    <property type="evidence" value="ECO:0007669"/>
    <property type="project" value="TreeGrafter"/>
</dbReference>
<proteinExistence type="inferred from homology"/>
<evidence type="ECO:0000313" key="11">
    <source>
        <dbReference type="EMBL" id="CCE84557.1"/>
    </source>
</evidence>
<dbReference type="EMBL" id="FO082049">
    <property type="protein sequence ID" value="CCE83526.1"/>
    <property type="molecule type" value="Genomic_DNA"/>
</dbReference>
<comment type="subcellular location">
    <subcellularLocation>
        <location evidence="7">Nucleus</location>
    </subcellularLocation>
</comment>
<keyword evidence="12" id="KW-1185">Reference proteome</keyword>
<gene>
    <name evidence="11" type="primary">Piso0_004104</name>
    <name evidence="10" type="ORF">GNLVRS01_PISO0K09536g</name>
    <name evidence="11" type="ORF">GNLVRS01_PISO0L09537g</name>
</gene>
<evidence type="ECO:0000256" key="3">
    <source>
        <dbReference type="ARBA" id="ARBA00022722"/>
    </source>
</evidence>
<comment type="catalytic activity">
    <reaction evidence="4">
        <text>a 5'-end (N(7)-methyl 5'-triphosphoguanosine)-ribonucleoside-ribonucleotide in mRNA + H2O = a (N(7)-methyl 5'-triphosphoguanosine)-nucleoside + a 5'-end phospho-ribonucleoside in mRNA + H(+)</text>
        <dbReference type="Rhea" id="RHEA:66928"/>
        <dbReference type="Rhea" id="RHEA-COMP:15692"/>
        <dbReference type="Rhea" id="RHEA-COMP:17313"/>
        <dbReference type="ChEBI" id="CHEBI:15377"/>
        <dbReference type="ChEBI" id="CHEBI:15378"/>
        <dbReference type="ChEBI" id="CHEBI:138282"/>
        <dbReference type="ChEBI" id="CHEBI:172876"/>
        <dbReference type="ChEBI" id="CHEBI:172877"/>
    </reaction>
    <physiologicalReaction direction="left-to-right" evidence="4">
        <dbReference type="Rhea" id="RHEA:66929"/>
    </physiologicalReaction>
</comment>
<keyword evidence="7" id="KW-0694">RNA-binding</keyword>
<comment type="cofactor">
    <cofactor evidence="1 7">
        <name>a divalent metal cation</name>
        <dbReference type="ChEBI" id="CHEBI:60240"/>
    </cofactor>
</comment>
<evidence type="ECO:0000313" key="10">
    <source>
        <dbReference type="EMBL" id="CCE83526.1"/>
    </source>
</evidence>
<dbReference type="GO" id="GO:0034353">
    <property type="term" value="F:mRNA 5'-diphosphatase activity"/>
    <property type="evidence" value="ECO:0007669"/>
    <property type="project" value="TreeGrafter"/>
</dbReference>
<evidence type="ECO:0000256" key="5">
    <source>
        <dbReference type="ARBA" id="ARBA00044692"/>
    </source>
</evidence>
<organism evidence="11 12">
    <name type="scientific">Pichia sorbitophila (strain ATCC MYA-4447 / BCRC 22081 / CBS 7064 / NBRC 10061 / NRRL Y-12695)</name>
    <name type="common">Hybrid yeast</name>
    <dbReference type="NCBI Taxonomy" id="559304"/>
    <lineage>
        <taxon>Eukaryota</taxon>
        <taxon>Fungi</taxon>
        <taxon>Dikarya</taxon>
        <taxon>Ascomycota</taxon>
        <taxon>Saccharomycotina</taxon>
        <taxon>Pichiomycetes</taxon>
        <taxon>Debaryomycetaceae</taxon>
        <taxon>Millerozyma</taxon>
    </lineage>
</organism>
<accession>G8Y7H7</accession>
<comment type="function">
    <text evidence="7">Decapping enzyme for NAD-capped RNAs: specifically hydrolyzes the nicotinamide adenine dinucleotide (NAD) cap from a subset of RNAs by removing the entire NAD moiety from the 5'-end of an NAD-capped RNA.</text>
</comment>
<sequence length="407" mass="46370">MIKTLPLSSRAKTTSLKQPKELFIYARDGEGRYVYEKEKVRSQHTPYFYFPDSEVDKGVDLGAGYSSAKFIPEEENLGDFDAVLKGIMRYEQESGSKVNADVVTFRGIMTKILTLPYNLTDPINLQIVSYDGQLFIKNNDEVELKRRQQEEMQFGDNPAKQDYMKRCQYTGYKFETLATLDTPWGNASRQAIDGRRKKVVSNYEQYLSVVRTGIGKVKILVAGEVDGVWDYVPTDSDVLPHYLELKVAHTVENPGQAKNFEKKLFRTWAQCFLIGVRRVVYGFRDDNLILRDVEVFSTDEIPLMLKNSPVSQQKIACMNALKWYGAVIEWLTANIPRDQFKLWTLQYDPGSKSFFVSEDIVNDKQKESIVSAEFRAWREALNARAASESEVDAGPNSEGNADQTTGV</sequence>
<evidence type="ECO:0000256" key="7">
    <source>
        <dbReference type="RuleBase" id="RU367113"/>
    </source>
</evidence>
<dbReference type="STRING" id="559304.G8Y7H7"/>
<dbReference type="InterPro" id="IPR039039">
    <property type="entry name" value="RAI1-like_fam"/>
</dbReference>
<feature type="region of interest" description="Disordered" evidence="8">
    <location>
        <begin position="385"/>
        <end position="407"/>
    </location>
</feature>
<evidence type="ECO:0000256" key="1">
    <source>
        <dbReference type="ARBA" id="ARBA00001968"/>
    </source>
</evidence>
<evidence type="ECO:0000256" key="2">
    <source>
        <dbReference type="ARBA" id="ARBA00006562"/>
    </source>
</evidence>
<keyword evidence="3 7" id="KW-0540">Nuclease</keyword>
<protein>
    <recommendedName>
        <fullName evidence="7">Decapping nuclease</fullName>
        <ecNumber evidence="7">3.6.1.-</ecNumber>
    </recommendedName>
</protein>
<dbReference type="Proteomes" id="UP000005222">
    <property type="component" value="Chromosome L"/>
</dbReference>
<reference evidence="12" key="2">
    <citation type="journal article" date="2012" name="G3 (Bethesda)">
        <title>Pichia sorbitophila, an interspecies yeast hybrid reveals early steps of genome resolution following polyploidization.</title>
        <authorList>
            <person name="Leh Louis V."/>
            <person name="Despons L."/>
            <person name="Friedrich A."/>
            <person name="Martin T."/>
            <person name="Durrens P."/>
            <person name="Casaregola S."/>
            <person name="Neuveglise C."/>
            <person name="Fairhead C."/>
            <person name="Marck C."/>
            <person name="Cruz J.A."/>
            <person name="Straub M.L."/>
            <person name="Kugler V."/>
            <person name="Sacerdot C."/>
            <person name="Uzunov Z."/>
            <person name="Thierry A."/>
            <person name="Weiss S."/>
            <person name="Bleykasten C."/>
            <person name="De Montigny J."/>
            <person name="Jacques N."/>
            <person name="Jung P."/>
            <person name="Lemaire M."/>
            <person name="Mallet S."/>
            <person name="Morel G."/>
            <person name="Richard G.F."/>
            <person name="Sarkar A."/>
            <person name="Savel G."/>
            <person name="Schacherer J."/>
            <person name="Seret M.L."/>
            <person name="Talla E."/>
            <person name="Samson G."/>
            <person name="Jubin C."/>
            <person name="Poulain J."/>
            <person name="Vacherie B."/>
            <person name="Barbe V."/>
            <person name="Pelletier E."/>
            <person name="Sherman D.J."/>
            <person name="Westhof E."/>
            <person name="Weissenbach J."/>
            <person name="Baret P.V."/>
            <person name="Wincker P."/>
            <person name="Gaillardin C."/>
            <person name="Dujon B."/>
            <person name="Souciet J.L."/>
        </authorList>
    </citation>
    <scope>NUCLEOTIDE SEQUENCE [LARGE SCALE GENOMIC DNA]</scope>
    <source>
        <strain evidence="12">ATCC MYA-4447 / BCRC 22081 / CBS 7064 / NBRC 10061 / NRRL Y-12695</strain>
    </source>
</reference>
<dbReference type="InParanoid" id="G8Y7H7"/>
<dbReference type="HOGENOM" id="CLU_024877_4_1_1"/>
<dbReference type="GO" id="GO:0004518">
    <property type="term" value="F:nuclease activity"/>
    <property type="evidence" value="ECO:0007669"/>
    <property type="project" value="UniProtKB-KW"/>
</dbReference>
<dbReference type="EC" id="3.6.1.-" evidence="7"/>
<comment type="catalytic activity">
    <reaction evidence="5">
        <text>a 5'-end triphospho-ribonucleoside in mRNA + H2O = a 5'-end phospho-ribonucleoside in mRNA + diphosphate + H(+)</text>
        <dbReference type="Rhea" id="RHEA:78683"/>
        <dbReference type="Rhea" id="RHEA-COMP:15692"/>
        <dbReference type="Rhea" id="RHEA-COMP:17164"/>
        <dbReference type="ChEBI" id="CHEBI:15377"/>
        <dbReference type="ChEBI" id="CHEBI:15378"/>
        <dbReference type="ChEBI" id="CHEBI:33019"/>
        <dbReference type="ChEBI" id="CHEBI:138282"/>
        <dbReference type="ChEBI" id="CHEBI:167618"/>
    </reaction>
    <physiologicalReaction direction="left-to-right" evidence="5">
        <dbReference type="Rhea" id="RHEA:78684"/>
    </physiologicalReaction>
</comment>
<evidence type="ECO:0000313" key="12">
    <source>
        <dbReference type="Proteomes" id="UP000005222"/>
    </source>
</evidence>
<dbReference type="OrthoDB" id="5853397at2759"/>
<comment type="similarity">
    <text evidence="2 7">Belongs to the DXO/Dom3Z family.</text>
</comment>
<keyword evidence="7" id="KW-0378">Hydrolase</keyword>
<comment type="catalytic activity">
    <reaction evidence="6">
        <text>a 5'-end NAD(+)-phospho-ribonucleoside in mRNA + H2O = a 5'-end phospho-ribonucleoside in mRNA + NAD(+) + H(+)</text>
        <dbReference type="Rhea" id="RHEA:60880"/>
        <dbReference type="Rhea" id="RHEA-COMP:15692"/>
        <dbReference type="Rhea" id="RHEA-COMP:15698"/>
        <dbReference type="ChEBI" id="CHEBI:15377"/>
        <dbReference type="ChEBI" id="CHEBI:15378"/>
        <dbReference type="ChEBI" id="CHEBI:57540"/>
        <dbReference type="ChEBI" id="CHEBI:138282"/>
        <dbReference type="ChEBI" id="CHEBI:144029"/>
    </reaction>
    <physiologicalReaction direction="left-to-right" evidence="6">
        <dbReference type="Rhea" id="RHEA:60881"/>
    </physiologicalReaction>
</comment>
<reference evidence="11" key="1">
    <citation type="submission" date="2011-10" db="EMBL/GenBank/DDBJ databases">
        <authorList>
            <person name="Genoscope - CEA"/>
        </authorList>
    </citation>
    <scope>NUCLEOTIDE SEQUENCE</scope>
</reference>
<evidence type="ECO:0000256" key="6">
    <source>
        <dbReference type="ARBA" id="ARBA00048124"/>
    </source>
</evidence>
<evidence type="ECO:0000256" key="4">
    <source>
        <dbReference type="ARBA" id="ARBA00044676"/>
    </source>
</evidence>
<dbReference type="GO" id="GO:0005634">
    <property type="term" value="C:nucleus"/>
    <property type="evidence" value="ECO:0007669"/>
    <property type="project" value="UniProtKB-SubCell"/>
</dbReference>
<dbReference type="eggNOG" id="KOG1982">
    <property type="taxonomic scope" value="Eukaryota"/>
</dbReference>
<evidence type="ECO:0000256" key="8">
    <source>
        <dbReference type="SAM" id="MobiDB-lite"/>
    </source>
</evidence>
<dbReference type="PANTHER" id="PTHR12395:SF9">
    <property type="entry name" value="DECAPPING AND EXORIBONUCLEASE PROTEIN"/>
    <property type="match status" value="1"/>
</dbReference>
<keyword evidence="7" id="KW-0539">Nucleus</keyword>
<dbReference type="GO" id="GO:0046872">
    <property type="term" value="F:metal ion binding"/>
    <property type="evidence" value="ECO:0007669"/>
    <property type="project" value="UniProtKB-KW"/>
</dbReference>
<dbReference type="GO" id="GO:0005829">
    <property type="term" value="C:cytosol"/>
    <property type="evidence" value="ECO:0007669"/>
    <property type="project" value="TreeGrafter"/>
</dbReference>
<dbReference type="Pfam" id="PF08652">
    <property type="entry name" value="RAI1"/>
    <property type="match status" value="1"/>
</dbReference>
<keyword evidence="7" id="KW-0547">Nucleotide-binding</keyword>
<keyword evidence="7" id="KW-0479">Metal-binding</keyword>
<feature type="compositionally biased region" description="Polar residues" evidence="8">
    <location>
        <begin position="397"/>
        <end position="407"/>
    </location>
</feature>
<dbReference type="Proteomes" id="UP000005222">
    <property type="component" value="Chromosome K"/>
</dbReference>